<dbReference type="AlphaFoldDB" id="A0AAU8JHJ6"/>
<evidence type="ECO:0000313" key="2">
    <source>
        <dbReference type="EMBL" id="XCM38697.1"/>
    </source>
</evidence>
<feature type="transmembrane region" description="Helical" evidence="1">
    <location>
        <begin position="12"/>
        <end position="33"/>
    </location>
</feature>
<evidence type="ECO:0000256" key="1">
    <source>
        <dbReference type="SAM" id="Phobius"/>
    </source>
</evidence>
<dbReference type="Pfam" id="PF10726">
    <property type="entry name" value="DUF2518"/>
    <property type="match status" value="1"/>
</dbReference>
<dbReference type="EMBL" id="CP159837">
    <property type="protein sequence ID" value="XCM38697.1"/>
    <property type="molecule type" value="Genomic_DNA"/>
</dbReference>
<keyword evidence="1" id="KW-0472">Membrane</keyword>
<proteinExistence type="predicted"/>
<gene>
    <name evidence="2" type="ORF">ABWT76_001559</name>
</gene>
<keyword evidence="1" id="KW-1133">Transmembrane helix</keyword>
<reference evidence="2" key="1">
    <citation type="submission" date="2024-07" db="EMBL/GenBank/DDBJ databases">
        <authorList>
            <person name="Kim Y.J."/>
            <person name="Jeong J.Y."/>
        </authorList>
    </citation>
    <scope>NUCLEOTIDE SEQUENCE</scope>
    <source>
        <strain evidence="2">GIHE-MW2</strain>
    </source>
</reference>
<protein>
    <submittedName>
        <fullName evidence="2">Ycf51 family protein</fullName>
    </submittedName>
</protein>
<sequence>MISNDLILMASKWVGIGTLVFAVLTGLSFILRWGFRFRLVGITSFMAVLTGGLFALGVSLYVRTPIPGAVKFSLVYDDAATQAVIAVPATITESELEATLRQAAADLYSPGRFSRNGEDKLTIRARTVLHPEPGISELLYLGEVKRSLGTRDDDQMEIQIYPQKMALLSKAQKS</sequence>
<organism evidence="2">
    <name type="scientific">Planktothricoides raciborskii GIHE-MW2</name>
    <dbReference type="NCBI Taxonomy" id="2792601"/>
    <lineage>
        <taxon>Bacteria</taxon>
        <taxon>Bacillati</taxon>
        <taxon>Cyanobacteriota</taxon>
        <taxon>Cyanophyceae</taxon>
        <taxon>Oscillatoriophycideae</taxon>
        <taxon>Oscillatoriales</taxon>
        <taxon>Oscillatoriaceae</taxon>
        <taxon>Planktothricoides</taxon>
    </lineage>
</organism>
<name>A0AAU8JHJ6_9CYAN</name>
<dbReference type="InterPro" id="IPR019664">
    <property type="entry name" value="Uncharacterised_Ycf51"/>
</dbReference>
<feature type="transmembrane region" description="Helical" evidence="1">
    <location>
        <begin position="39"/>
        <end position="62"/>
    </location>
</feature>
<keyword evidence="1" id="KW-0812">Transmembrane</keyword>
<accession>A0AAU8JHJ6</accession>